<reference evidence="1" key="1">
    <citation type="submission" date="2022-12" db="EMBL/GenBank/DDBJ databases">
        <authorList>
            <person name="Krivoruchko A.V."/>
            <person name="Elkin A."/>
        </authorList>
    </citation>
    <scope>NUCLEOTIDE SEQUENCE</scope>
    <source>
        <strain evidence="1">IEGM 1391</strain>
    </source>
</reference>
<dbReference type="InterPro" id="IPR011256">
    <property type="entry name" value="Reg_factor_effector_dom_sf"/>
</dbReference>
<keyword evidence="2" id="KW-1185">Reference proteome</keyword>
<comment type="caution">
    <text evidence="1">The sequence shown here is derived from an EMBL/GenBank/DDBJ whole genome shotgun (WGS) entry which is preliminary data.</text>
</comment>
<dbReference type="SUPFAM" id="SSF55136">
    <property type="entry name" value="Probable bacterial effector-binding domain"/>
    <property type="match status" value="1"/>
</dbReference>
<dbReference type="InterPro" id="IPR006917">
    <property type="entry name" value="SOUL_heme-bd"/>
</dbReference>
<organism evidence="1 2">
    <name type="scientific">Rhodococcus ruber</name>
    <dbReference type="NCBI Taxonomy" id="1830"/>
    <lineage>
        <taxon>Bacteria</taxon>
        <taxon>Bacillati</taxon>
        <taxon>Actinomycetota</taxon>
        <taxon>Actinomycetes</taxon>
        <taxon>Mycobacteriales</taxon>
        <taxon>Nocardiaceae</taxon>
        <taxon>Rhodococcus</taxon>
    </lineage>
</organism>
<evidence type="ECO:0000313" key="2">
    <source>
        <dbReference type="Proteomes" id="UP001081071"/>
    </source>
</evidence>
<gene>
    <name evidence="1" type="ORF">O4220_16295</name>
</gene>
<proteinExistence type="predicted"/>
<dbReference type="Gene3D" id="3.20.80.10">
    <property type="entry name" value="Regulatory factor, effector binding domain"/>
    <property type="match status" value="1"/>
</dbReference>
<dbReference type="PANTHER" id="PTHR11220:SF58">
    <property type="entry name" value="SOUL HEME-BINDING FAMILY PROTEIN"/>
    <property type="match status" value="1"/>
</dbReference>
<accession>A0ABT4MGH4</accession>
<dbReference type="Pfam" id="PF04832">
    <property type="entry name" value="SOUL"/>
    <property type="match status" value="1"/>
</dbReference>
<evidence type="ECO:0000313" key="1">
    <source>
        <dbReference type="EMBL" id="MCZ4520072.1"/>
    </source>
</evidence>
<name>A0ABT4MGH4_9NOCA</name>
<dbReference type="PANTHER" id="PTHR11220">
    <property type="entry name" value="HEME-BINDING PROTEIN-RELATED"/>
    <property type="match status" value="1"/>
</dbReference>
<dbReference type="EMBL" id="JAPWIJ010000006">
    <property type="protein sequence ID" value="MCZ4520072.1"/>
    <property type="molecule type" value="Genomic_DNA"/>
</dbReference>
<protein>
    <submittedName>
        <fullName evidence="1">Heme-binding protein</fullName>
    </submittedName>
</protein>
<dbReference type="Proteomes" id="UP001081071">
    <property type="component" value="Unassembled WGS sequence"/>
</dbReference>
<sequence>MGWAHLSAERAEWDLLEKITSTIGQVGEAALGVVGIRVGTEEPPHTSRRLTDAVEIRRYEPRIAAQTTVDADEEEARQEGFRRLARYIFGGNGGKQKVAMTAPVSQSPKGSQKIAMTAPVSSTPGSGGWVVRFFMPSKWTMDTLPKPDDDRVTLTSVPAETVAVLRFSGGRGRDDVEPQMAALTEALRAHDIEMLGEPMTWFYDPPWTLAPLRRNEVVVVIPEDS</sequence>